<reference evidence="4 5" key="1">
    <citation type="journal article" date="2023" name="bioRxiv">
        <title>High-quality genome assemblies of four members of thePodospora anserinaspecies complex.</title>
        <authorList>
            <person name="Ament-Velasquez S.L."/>
            <person name="Vogan A.A."/>
            <person name="Wallerman O."/>
            <person name="Hartmann F."/>
            <person name="Gautier V."/>
            <person name="Silar P."/>
            <person name="Giraud T."/>
            <person name="Johannesson H."/>
        </authorList>
    </citation>
    <scope>NUCLEOTIDE SEQUENCE [LARGE SCALE GENOMIC DNA]</scope>
    <source>
        <strain evidence="4 5">CBS 112042</strain>
    </source>
</reference>
<name>A0ABR0FR71_9PEZI</name>
<proteinExistence type="predicted"/>
<gene>
    <name evidence="4" type="ORF">QC761_0036530</name>
</gene>
<feature type="compositionally biased region" description="Polar residues" evidence="1">
    <location>
        <begin position="19"/>
        <end position="29"/>
    </location>
</feature>
<keyword evidence="5" id="KW-1185">Reference proteome</keyword>
<comment type="caution">
    <text evidence="4">The sequence shown here is derived from an EMBL/GenBank/DDBJ whole genome shotgun (WGS) entry which is preliminary data.</text>
</comment>
<dbReference type="Pfam" id="PF20237">
    <property type="entry name" value="DUF6594"/>
    <property type="match status" value="1"/>
</dbReference>
<keyword evidence="2" id="KW-1133">Transmembrane helix</keyword>
<feature type="transmembrane region" description="Helical" evidence="2">
    <location>
        <begin position="313"/>
        <end position="333"/>
    </location>
</feature>
<evidence type="ECO:0000256" key="1">
    <source>
        <dbReference type="SAM" id="MobiDB-lite"/>
    </source>
</evidence>
<dbReference type="Proteomes" id="UP001322138">
    <property type="component" value="Unassembled WGS sequence"/>
</dbReference>
<accession>A0ABR0FR71</accession>
<feature type="region of interest" description="Disordered" evidence="1">
    <location>
        <begin position="1"/>
        <end position="37"/>
    </location>
</feature>
<feature type="transmembrane region" description="Helical" evidence="2">
    <location>
        <begin position="284"/>
        <end position="301"/>
    </location>
</feature>
<dbReference type="RefSeq" id="XP_062734803.1">
    <property type="nucleotide sequence ID" value="XM_062872323.1"/>
</dbReference>
<dbReference type="EMBL" id="JAFFGZ010000004">
    <property type="protein sequence ID" value="KAK4645827.1"/>
    <property type="molecule type" value="Genomic_DNA"/>
</dbReference>
<sequence length="336" mass="37673">MPFVSSLEEAEIGRLETPGPSTSSQQANLSDGPADPSTFSASAAVVIETEPESPLKEFYRTSRFLNRRNEERKHTSGFLELAAMFDQWSNLRFHRAYRNERWQLIFDKQCRLDCLNDQLRAYDENFPEGTRSLSANHKRPAGHPPTPNRREVILAEINKELAEHDRLTASMRIMEQQHPIHPEPFRNLFEHIYGNVIDRDACGSFKSPDDFVSPHPQAPYWVTETSSRIMRLYARFFKPDSHTEDNYVPMAILTVIFKTIHVVAAGLLLLITAALLYLCNFDNSGNFAIICVSTLVFCAAISAKSQLDNTMTALAGCAYLAFCGAFAAGAGFISAA</sequence>
<feature type="region of interest" description="Disordered" evidence="1">
    <location>
        <begin position="128"/>
        <end position="148"/>
    </location>
</feature>
<organism evidence="4 5">
    <name type="scientific">Podospora bellae-mahoneyi</name>
    <dbReference type="NCBI Taxonomy" id="2093777"/>
    <lineage>
        <taxon>Eukaryota</taxon>
        <taxon>Fungi</taxon>
        <taxon>Dikarya</taxon>
        <taxon>Ascomycota</taxon>
        <taxon>Pezizomycotina</taxon>
        <taxon>Sordariomycetes</taxon>
        <taxon>Sordariomycetidae</taxon>
        <taxon>Sordariales</taxon>
        <taxon>Podosporaceae</taxon>
        <taxon>Podospora</taxon>
    </lineage>
</organism>
<evidence type="ECO:0000313" key="4">
    <source>
        <dbReference type="EMBL" id="KAK4645827.1"/>
    </source>
</evidence>
<evidence type="ECO:0000259" key="3">
    <source>
        <dbReference type="Pfam" id="PF20237"/>
    </source>
</evidence>
<dbReference type="GeneID" id="87891461"/>
<protein>
    <recommendedName>
        <fullName evidence="3">DUF6594 domain-containing protein</fullName>
    </recommendedName>
</protein>
<evidence type="ECO:0000313" key="5">
    <source>
        <dbReference type="Proteomes" id="UP001322138"/>
    </source>
</evidence>
<dbReference type="InterPro" id="IPR046529">
    <property type="entry name" value="DUF6594"/>
</dbReference>
<evidence type="ECO:0000256" key="2">
    <source>
        <dbReference type="SAM" id="Phobius"/>
    </source>
</evidence>
<feature type="domain" description="DUF6594" evidence="3">
    <location>
        <begin position="81"/>
        <end position="322"/>
    </location>
</feature>
<feature type="transmembrane region" description="Helical" evidence="2">
    <location>
        <begin position="255"/>
        <end position="278"/>
    </location>
</feature>
<keyword evidence="2" id="KW-0472">Membrane</keyword>
<keyword evidence="2" id="KW-0812">Transmembrane</keyword>